<dbReference type="PANTHER" id="PTHR36072:SF2">
    <property type="entry name" value="OS01G0531000 PROTEIN"/>
    <property type="match status" value="1"/>
</dbReference>
<sequence>MRKKGGGTKGPNLIFKSNNSISLREESTGKKKTKGGSSNAKFILKAKHLENLVTWANRNASITSLSAIFRRRLAFSRESLGVSPDPSLIPCKRFVKL</sequence>
<keyword evidence="3" id="KW-1185">Reference proteome</keyword>
<gene>
    <name evidence="2" type="ORF">FNV43_RR00619</name>
</gene>
<dbReference type="AlphaFoldDB" id="A0A8K0MRC0"/>
<dbReference type="EMBL" id="VOIH02000001">
    <property type="protein sequence ID" value="KAF3455976.1"/>
    <property type="molecule type" value="Genomic_DNA"/>
</dbReference>
<feature type="region of interest" description="Disordered" evidence="1">
    <location>
        <begin position="1"/>
        <end position="37"/>
    </location>
</feature>
<proteinExistence type="predicted"/>
<dbReference type="Proteomes" id="UP000796880">
    <property type="component" value="Unassembled WGS sequence"/>
</dbReference>
<evidence type="ECO:0000313" key="2">
    <source>
        <dbReference type="EMBL" id="KAF3455976.1"/>
    </source>
</evidence>
<dbReference type="PANTHER" id="PTHR36072">
    <property type="entry name" value="OS01G0541600 PROTEIN"/>
    <property type="match status" value="1"/>
</dbReference>
<organism evidence="2 3">
    <name type="scientific">Rhamnella rubrinervis</name>
    <dbReference type="NCBI Taxonomy" id="2594499"/>
    <lineage>
        <taxon>Eukaryota</taxon>
        <taxon>Viridiplantae</taxon>
        <taxon>Streptophyta</taxon>
        <taxon>Embryophyta</taxon>
        <taxon>Tracheophyta</taxon>
        <taxon>Spermatophyta</taxon>
        <taxon>Magnoliopsida</taxon>
        <taxon>eudicotyledons</taxon>
        <taxon>Gunneridae</taxon>
        <taxon>Pentapetalae</taxon>
        <taxon>rosids</taxon>
        <taxon>fabids</taxon>
        <taxon>Rosales</taxon>
        <taxon>Rhamnaceae</taxon>
        <taxon>rhamnoid group</taxon>
        <taxon>Rhamneae</taxon>
        <taxon>Rhamnella</taxon>
    </lineage>
</organism>
<accession>A0A8K0MRC0</accession>
<comment type="caution">
    <text evidence="2">The sequence shown here is derived from an EMBL/GenBank/DDBJ whole genome shotgun (WGS) entry which is preliminary data.</text>
</comment>
<evidence type="ECO:0000256" key="1">
    <source>
        <dbReference type="SAM" id="MobiDB-lite"/>
    </source>
</evidence>
<protein>
    <submittedName>
        <fullName evidence="2">Uncharacterized protein</fullName>
    </submittedName>
</protein>
<name>A0A8K0MRC0_9ROSA</name>
<evidence type="ECO:0000313" key="3">
    <source>
        <dbReference type="Proteomes" id="UP000796880"/>
    </source>
</evidence>
<reference evidence="2" key="1">
    <citation type="submission" date="2020-03" db="EMBL/GenBank/DDBJ databases">
        <title>A high-quality chromosome-level genome assembly of a woody plant with both climbing and erect habits, Rhamnella rubrinervis.</title>
        <authorList>
            <person name="Lu Z."/>
            <person name="Yang Y."/>
            <person name="Zhu X."/>
            <person name="Sun Y."/>
        </authorList>
    </citation>
    <scope>NUCLEOTIDE SEQUENCE</scope>
    <source>
        <strain evidence="2">BYM</strain>
        <tissue evidence="2">Leaf</tissue>
    </source>
</reference>